<dbReference type="SUPFAM" id="SSF144232">
    <property type="entry name" value="HIT/MYND zinc finger-like"/>
    <property type="match status" value="1"/>
</dbReference>
<dbReference type="Pfam" id="PF01753">
    <property type="entry name" value="zf-MYND"/>
    <property type="match status" value="1"/>
</dbReference>
<evidence type="ECO:0000256" key="1">
    <source>
        <dbReference type="ARBA" id="ARBA00022723"/>
    </source>
</evidence>
<dbReference type="PANTHER" id="PTHR12298">
    <property type="entry name" value="PCDC2 PROGRAMMED CELL DEATH PROTEIN 2 -RELATED"/>
    <property type="match status" value="1"/>
</dbReference>
<dbReference type="InterPro" id="IPR002893">
    <property type="entry name" value="Znf_MYND"/>
</dbReference>
<organism evidence="6 7">
    <name type="scientific">Plectus sambesii</name>
    <dbReference type="NCBI Taxonomy" id="2011161"/>
    <lineage>
        <taxon>Eukaryota</taxon>
        <taxon>Metazoa</taxon>
        <taxon>Ecdysozoa</taxon>
        <taxon>Nematoda</taxon>
        <taxon>Chromadorea</taxon>
        <taxon>Plectida</taxon>
        <taxon>Plectina</taxon>
        <taxon>Plectoidea</taxon>
        <taxon>Plectidae</taxon>
        <taxon>Plectus</taxon>
    </lineage>
</organism>
<feature type="domain" description="MYND-type" evidence="5">
    <location>
        <begin position="152"/>
        <end position="189"/>
    </location>
</feature>
<evidence type="ECO:0000313" key="6">
    <source>
        <dbReference type="Proteomes" id="UP000887566"/>
    </source>
</evidence>
<dbReference type="AlphaFoldDB" id="A0A914WR37"/>
<dbReference type="GO" id="GO:0005737">
    <property type="term" value="C:cytoplasm"/>
    <property type="evidence" value="ECO:0007669"/>
    <property type="project" value="InterPro"/>
</dbReference>
<dbReference type="Pfam" id="PF04194">
    <property type="entry name" value="PDCD2_C"/>
    <property type="match status" value="1"/>
</dbReference>
<keyword evidence="2 4" id="KW-0863">Zinc-finger</keyword>
<evidence type="ECO:0000313" key="7">
    <source>
        <dbReference type="WBParaSite" id="PSAMB.scaffold508size48791.g6645.t1"/>
    </source>
</evidence>
<keyword evidence="3" id="KW-0862">Zinc</keyword>
<evidence type="ECO:0000256" key="4">
    <source>
        <dbReference type="PROSITE-ProRule" id="PRU00134"/>
    </source>
</evidence>
<dbReference type="Gene3D" id="6.10.140.2220">
    <property type="match status" value="1"/>
</dbReference>
<reference evidence="7" key="1">
    <citation type="submission" date="2022-11" db="UniProtKB">
        <authorList>
            <consortium name="WormBaseParasite"/>
        </authorList>
    </citation>
    <scope>IDENTIFICATION</scope>
</reference>
<dbReference type="PROSITE" id="PS50865">
    <property type="entry name" value="ZF_MYND_2"/>
    <property type="match status" value="1"/>
</dbReference>
<dbReference type="PANTHER" id="PTHR12298:SF4">
    <property type="entry name" value="PROGRAMMED CELL DEATH PROTEIN 2"/>
    <property type="match status" value="1"/>
</dbReference>
<evidence type="ECO:0000256" key="3">
    <source>
        <dbReference type="ARBA" id="ARBA00022833"/>
    </source>
</evidence>
<proteinExistence type="predicted"/>
<keyword evidence="6" id="KW-1185">Reference proteome</keyword>
<dbReference type="InterPro" id="IPR007320">
    <property type="entry name" value="PDCD2_C"/>
</dbReference>
<sequence>MSNDELIGTNQFVCDPVYLGFAEDVTDSNRFRLRSHFMPLGKIGGKPSWLSYRPLPTAADLTCSNCQKTMCFLLQMYATRPHDPEHAFHRALFVFVCREPSCSQTNVASNFKVFRCQLPRVNEFYRSDRAYDPDVDGDVEPDEPVEKFTQLCEMCGCEATKKCARCELRWYCSKEHQAAHWKLAHKAECAVEGLKARVEFDNPIVFPEFGIGIDLEERDIEDFDDSDDDCNAAEDEDEGTEAARMAEYRRFLVEQQQQPTGGIDDTDVDEIEETNRDVRFKRFNRIIQENPDQILRYQRGGEPLWATDTAPVPTSIPDCELCGASRQFEAQLTSRLLPLIGVDAVGLSIDWATVAVFTCSASCAIPDHGYAPEFVVKQDFQ</sequence>
<evidence type="ECO:0000259" key="5">
    <source>
        <dbReference type="PROSITE" id="PS50865"/>
    </source>
</evidence>
<dbReference type="WBParaSite" id="PSAMB.scaffold508size48791.g6645.t1">
    <property type="protein sequence ID" value="PSAMB.scaffold508size48791.g6645.t1"/>
    <property type="gene ID" value="PSAMB.scaffold508size48791.g6645"/>
</dbReference>
<dbReference type="Proteomes" id="UP000887566">
    <property type="component" value="Unplaced"/>
</dbReference>
<keyword evidence="1" id="KW-0479">Metal-binding</keyword>
<evidence type="ECO:0000256" key="2">
    <source>
        <dbReference type="ARBA" id="ARBA00022771"/>
    </source>
</evidence>
<dbReference type="GO" id="GO:0005634">
    <property type="term" value="C:nucleus"/>
    <property type="evidence" value="ECO:0007669"/>
    <property type="project" value="TreeGrafter"/>
</dbReference>
<dbReference type="PROSITE" id="PS01360">
    <property type="entry name" value="ZF_MYND_1"/>
    <property type="match status" value="1"/>
</dbReference>
<name>A0A914WR37_9BILA</name>
<dbReference type="GO" id="GO:0008270">
    <property type="term" value="F:zinc ion binding"/>
    <property type="evidence" value="ECO:0007669"/>
    <property type="project" value="UniProtKB-KW"/>
</dbReference>
<protein>
    <submittedName>
        <fullName evidence="7">MYND-type domain-containing protein</fullName>
    </submittedName>
</protein>
<accession>A0A914WR37</accession>